<dbReference type="AlphaFoldDB" id="A0A2T0VFK4"/>
<dbReference type="GO" id="GO:0070819">
    <property type="term" value="F:menaquinone-dependent protoporphyrinogen oxidase activity"/>
    <property type="evidence" value="ECO:0007669"/>
    <property type="project" value="TreeGrafter"/>
</dbReference>
<dbReference type="Pfam" id="PF12724">
    <property type="entry name" value="Flavodoxin_5"/>
    <property type="match status" value="1"/>
</dbReference>
<dbReference type="InterPro" id="IPR026816">
    <property type="entry name" value="Flavodoxin_dom"/>
</dbReference>
<dbReference type="PROSITE" id="PS50902">
    <property type="entry name" value="FLAVODOXIN_LIKE"/>
    <property type="match status" value="1"/>
</dbReference>
<accession>A0A2T0VFK4</accession>
<dbReference type="InterPro" id="IPR029039">
    <property type="entry name" value="Flavoprotein-like_sf"/>
</dbReference>
<comment type="caution">
    <text evidence="2">The sequence shown here is derived from an EMBL/GenBank/DDBJ whole genome shotgun (WGS) entry which is preliminary data.</text>
</comment>
<dbReference type="Gene3D" id="3.40.50.360">
    <property type="match status" value="1"/>
</dbReference>
<dbReference type="InterPro" id="IPR052200">
    <property type="entry name" value="Protoporphyrinogen_IX_DH"/>
</dbReference>
<evidence type="ECO:0000313" key="3">
    <source>
        <dbReference type="Proteomes" id="UP000237983"/>
    </source>
</evidence>
<feature type="domain" description="Flavodoxin-like" evidence="1">
    <location>
        <begin position="14"/>
        <end position="191"/>
    </location>
</feature>
<dbReference type="SUPFAM" id="SSF52218">
    <property type="entry name" value="Flavoproteins"/>
    <property type="match status" value="1"/>
</dbReference>
<proteinExistence type="predicted"/>
<name>A0A2T0VFK4_9MICO</name>
<keyword evidence="3" id="KW-1185">Reference proteome</keyword>
<dbReference type="EMBL" id="PVTL01000003">
    <property type="protein sequence ID" value="PRY68989.1"/>
    <property type="molecule type" value="Genomic_DNA"/>
</dbReference>
<sequence length="191" mass="21271">MLSASVTMLGTMTVLVGYSSKYGATEGIAERIASVLRDFGIPTDARRVASVRNVSDYSVCIVGSSSYLGSWRPEASRFVRRYRSELATRPVWLFSSGPLGIAQTGAQHLREVTEARPKQFDEFVETIRPRGTQVFYGALYPERLDRRDRLVRKMPAGFEILPAGDFREWGAIEAWATGISGELVHTFAETK</sequence>
<protein>
    <submittedName>
        <fullName evidence="2">Menaquinone-dependent protoporphyrinogen oxidase</fullName>
    </submittedName>
</protein>
<evidence type="ECO:0000313" key="2">
    <source>
        <dbReference type="EMBL" id="PRY68989.1"/>
    </source>
</evidence>
<gene>
    <name evidence="2" type="ORF">B0I08_103195</name>
</gene>
<dbReference type="PANTHER" id="PTHR38030:SF2">
    <property type="entry name" value="PROTOPORPHYRINOGEN IX DEHYDROGENASE [QUINONE]"/>
    <property type="match status" value="1"/>
</dbReference>
<evidence type="ECO:0000259" key="1">
    <source>
        <dbReference type="PROSITE" id="PS50902"/>
    </source>
</evidence>
<dbReference type="GO" id="GO:0010181">
    <property type="term" value="F:FMN binding"/>
    <property type="evidence" value="ECO:0007669"/>
    <property type="project" value="InterPro"/>
</dbReference>
<organism evidence="2 3">
    <name type="scientific">Glaciihabitans tibetensis</name>
    <dbReference type="NCBI Taxonomy" id="1266600"/>
    <lineage>
        <taxon>Bacteria</taxon>
        <taxon>Bacillati</taxon>
        <taxon>Actinomycetota</taxon>
        <taxon>Actinomycetes</taxon>
        <taxon>Micrococcales</taxon>
        <taxon>Microbacteriaceae</taxon>
        <taxon>Glaciihabitans</taxon>
    </lineage>
</organism>
<dbReference type="Proteomes" id="UP000237983">
    <property type="component" value="Unassembled WGS sequence"/>
</dbReference>
<dbReference type="GO" id="GO:0006783">
    <property type="term" value="P:heme biosynthetic process"/>
    <property type="evidence" value="ECO:0007669"/>
    <property type="project" value="TreeGrafter"/>
</dbReference>
<dbReference type="InterPro" id="IPR008254">
    <property type="entry name" value="Flavodoxin/NO_synth"/>
</dbReference>
<reference evidence="2 3" key="1">
    <citation type="submission" date="2018-03" db="EMBL/GenBank/DDBJ databases">
        <title>Genomic Encyclopedia of Type Strains, Phase III (KMG-III): the genomes of soil and plant-associated and newly described type strains.</title>
        <authorList>
            <person name="Whitman W."/>
        </authorList>
    </citation>
    <scope>NUCLEOTIDE SEQUENCE [LARGE SCALE GENOMIC DNA]</scope>
    <source>
        <strain evidence="2 3">CGMCC 1.12484</strain>
    </source>
</reference>
<dbReference type="OrthoDB" id="129384at2"/>
<dbReference type="PANTHER" id="PTHR38030">
    <property type="entry name" value="PROTOPORPHYRINOGEN IX DEHYDROGENASE [MENAQUINONE]"/>
    <property type="match status" value="1"/>
</dbReference>